<dbReference type="Proteomes" id="UP001461498">
    <property type="component" value="Unassembled WGS sequence"/>
</dbReference>
<dbReference type="EMBL" id="JAPXFL010000012">
    <property type="protein sequence ID" value="KAK9498665.1"/>
    <property type="molecule type" value="Genomic_DNA"/>
</dbReference>
<comment type="caution">
    <text evidence="2">The sequence shown here is derived from an EMBL/GenBank/DDBJ whole genome shotgun (WGS) entry which is preliminary data.</text>
</comment>
<organism evidence="2 3">
    <name type="scientific">Rhynocoris fuscipes</name>
    <dbReference type="NCBI Taxonomy" id="488301"/>
    <lineage>
        <taxon>Eukaryota</taxon>
        <taxon>Metazoa</taxon>
        <taxon>Ecdysozoa</taxon>
        <taxon>Arthropoda</taxon>
        <taxon>Hexapoda</taxon>
        <taxon>Insecta</taxon>
        <taxon>Pterygota</taxon>
        <taxon>Neoptera</taxon>
        <taxon>Paraneoptera</taxon>
        <taxon>Hemiptera</taxon>
        <taxon>Heteroptera</taxon>
        <taxon>Panheteroptera</taxon>
        <taxon>Cimicomorpha</taxon>
        <taxon>Reduviidae</taxon>
        <taxon>Harpactorinae</taxon>
        <taxon>Harpactorini</taxon>
        <taxon>Rhynocoris</taxon>
    </lineage>
</organism>
<protein>
    <submittedName>
        <fullName evidence="2">Uncharacterized protein</fullName>
    </submittedName>
</protein>
<name>A0AAW1CKS0_9HEMI</name>
<accession>A0AAW1CKS0</accession>
<sequence length="100" mass="11429">MAYMKIFLVICMATCLMAAETEEKKKTDLEDSDLQTDNTFGLGYYLSPHVGYYGRIGYPRYGGGYYGGYGGYGYRYPSYGYGYYRHGYYGGYPYFGGYYG</sequence>
<keyword evidence="3" id="KW-1185">Reference proteome</keyword>
<evidence type="ECO:0000313" key="3">
    <source>
        <dbReference type="Proteomes" id="UP001461498"/>
    </source>
</evidence>
<evidence type="ECO:0000313" key="2">
    <source>
        <dbReference type="EMBL" id="KAK9498665.1"/>
    </source>
</evidence>
<reference evidence="2 3" key="1">
    <citation type="submission" date="2022-12" db="EMBL/GenBank/DDBJ databases">
        <title>Chromosome-level genome assembly of true bugs.</title>
        <authorList>
            <person name="Ma L."/>
            <person name="Li H."/>
        </authorList>
    </citation>
    <scope>NUCLEOTIDE SEQUENCE [LARGE SCALE GENOMIC DNA]</scope>
    <source>
        <strain evidence="2">Lab_2022b</strain>
    </source>
</reference>
<keyword evidence="1" id="KW-0732">Signal</keyword>
<proteinExistence type="predicted"/>
<feature type="signal peptide" evidence="1">
    <location>
        <begin position="1"/>
        <end position="18"/>
    </location>
</feature>
<feature type="chain" id="PRO_5043508672" evidence="1">
    <location>
        <begin position="19"/>
        <end position="100"/>
    </location>
</feature>
<evidence type="ECO:0000256" key="1">
    <source>
        <dbReference type="SAM" id="SignalP"/>
    </source>
</evidence>
<dbReference type="AlphaFoldDB" id="A0AAW1CKS0"/>
<gene>
    <name evidence="2" type="ORF">O3M35_003245</name>
</gene>